<dbReference type="GO" id="GO:0005524">
    <property type="term" value="F:ATP binding"/>
    <property type="evidence" value="ECO:0007669"/>
    <property type="project" value="InterPro"/>
</dbReference>
<dbReference type="Proteomes" id="UP000318050">
    <property type="component" value="Unassembled WGS sequence"/>
</dbReference>
<dbReference type="GO" id="GO:0004176">
    <property type="term" value="F:ATP-dependent peptidase activity"/>
    <property type="evidence" value="ECO:0007669"/>
    <property type="project" value="InterPro"/>
</dbReference>
<name>A0A560IZA1_9PROT</name>
<sequence>MLLVQVKIALAGKVAEALLLGVAGMDHGGGEGSNLANATITVVRLLTNGGFGARLTWTGAVTPATVGMLLRSDPVLAAEVERTLRVQFVSTHRLLARCHGALETVAGLLEQHGVVNGAIVERILATPIEGGIQ</sequence>
<dbReference type="Gene3D" id="1.20.58.760">
    <property type="entry name" value="Peptidase M41"/>
    <property type="match status" value="1"/>
</dbReference>
<evidence type="ECO:0000313" key="2">
    <source>
        <dbReference type="Proteomes" id="UP000318050"/>
    </source>
</evidence>
<dbReference type="InterPro" id="IPR037219">
    <property type="entry name" value="Peptidase_M41-like"/>
</dbReference>
<dbReference type="GO" id="GO:0006508">
    <property type="term" value="P:proteolysis"/>
    <property type="evidence" value="ECO:0007669"/>
    <property type="project" value="InterPro"/>
</dbReference>
<dbReference type="EMBL" id="VITT01000001">
    <property type="protein sequence ID" value="TWB64236.1"/>
    <property type="molecule type" value="Genomic_DNA"/>
</dbReference>
<dbReference type="SUPFAM" id="SSF140990">
    <property type="entry name" value="FtsH protease domain-like"/>
    <property type="match status" value="1"/>
</dbReference>
<reference evidence="1 2" key="1">
    <citation type="submission" date="2019-06" db="EMBL/GenBank/DDBJ databases">
        <title>Genomic Encyclopedia of Type Strains, Phase IV (KMG-V): Genome sequencing to study the core and pangenomes of soil and plant-associated prokaryotes.</title>
        <authorList>
            <person name="Whitman W."/>
        </authorList>
    </citation>
    <scope>NUCLEOTIDE SEQUENCE [LARGE SCALE GENOMIC DNA]</scope>
    <source>
        <strain evidence="1 2">BR 11140</strain>
    </source>
</reference>
<comment type="caution">
    <text evidence="1">The sequence shown here is derived from an EMBL/GenBank/DDBJ whole genome shotgun (WGS) entry which is preliminary data.</text>
</comment>
<dbReference type="GO" id="GO:0004222">
    <property type="term" value="F:metalloendopeptidase activity"/>
    <property type="evidence" value="ECO:0007669"/>
    <property type="project" value="InterPro"/>
</dbReference>
<dbReference type="AlphaFoldDB" id="A0A560IZA1"/>
<evidence type="ECO:0000313" key="1">
    <source>
        <dbReference type="EMBL" id="TWB64236.1"/>
    </source>
</evidence>
<protein>
    <submittedName>
        <fullName evidence="1">Uncharacterized protein</fullName>
    </submittedName>
</protein>
<proteinExistence type="predicted"/>
<organism evidence="1 2">
    <name type="scientific">Nitrospirillum amazonense</name>
    <dbReference type="NCBI Taxonomy" id="28077"/>
    <lineage>
        <taxon>Bacteria</taxon>
        <taxon>Pseudomonadati</taxon>
        <taxon>Pseudomonadota</taxon>
        <taxon>Alphaproteobacteria</taxon>
        <taxon>Rhodospirillales</taxon>
        <taxon>Azospirillaceae</taxon>
        <taxon>Nitrospirillum</taxon>
    </lineage>
</organism>
<gene>
    <name evidence="1" type="ORF">FBZ92_101129</name>
</gene>
<accession>A0A560IZA1</accession>